<evidence type="ECO:0000259" key="5">
    <source>
        <dbReference type="Pfam" id="PF01555"/>
    </source>
</evidence>
<dbReference type="PATRIC" id="fig|44252.3.peg.6265"/>
<comment type="similarity">
    <text evidence="4">Belongs to the N(4)/N(6)-methyltransferase family.</text>
</comment>
<dbReference type="SUPFAM" id="SSF53335">
    <property type="entry name" value="S-adenosyl-L-methionine-dependent methyltransferases"/>
    <property type="match status" value="1"/>
</dbReference>
<dbReference type="GO" id="GO:0032259">
    <property type="term" value="P:methylation"/>
    <property type="evidence" value="ECO:0007669"/>
    <property type="project" value="UniProtKB-KW"/>
</dbReference>
<dbReference type="Pfam" id="PF01555">
    <property type="entry name" value="N6_N4_Mtase"/>
    <property type="match status" value="1"/>
</dbReference>
<dbReference type="Gene3D" id="3.40.50.150">
    <property type="entry name" value="Vaccinia Virus protein VP39"/>
    <property type="match status" value="1"/>
</dbReference>
<name>A0A090Y2D2_PAEMA</name>
<evidence type="ECO:0000256" key="2">
    <source>
        <dbReference type="ARBA" id="ARBA00022679"/>
    </source>
</evidence>
<sequence>MFAGTRTQDLMTISLRLGGFEVRDVIEWLYFTGFPKSMDIGKAFDKRAGAKREVLRVGPTVKRMIPGADQVKTGSWIKDNGRTFTPTITVPATNLARKWNGWGTALKPAHEPIIVVRKPLAGTTADTIEKYGTGAINIDGCRIGRTAEDRTEYGISGDEPSSVTSGIYGKFRDRMAYIPHESGLFPANCITLDEEAFYSPYFCVTPRNVSKKAGKADRGAGNTHPTVKPTDLMAWLVRLVTPPEGVVLDPFAGSGSTLVAAKREGVKFVGVEMEQPYEIAIERLKNVSETIPNDFKGKGETNMIRQLTHEECMSLLDSIRSSPPGDWTHDLHTIESGPARFVDRVLVPSGHETVYFRDESGAGAMQGANWDRFAVPRAHQQSPQRTEYEQLTLW</sequence>
<dbReference type="InterPro" id="IPR001091">
    <property type="entry name" value="RM_Methyltransferase"/>
</dbReference>
<keyword evidence="2" id="KW-0808">Transferase</keyword>
<proteinExistence type="inferred from homology"/>
<dbReference type="GO" id="GO:0008170">
    <property type="term" value="F:N-methyltransferase activity"/>
    <property type="evidence" value="ECO:0007669"/>
    <property type="project" value="InterPro"/>
</dbReference>
<dbReference type="GO" id="GO:0003677">
    <property type="term" value="F:DNA binding"/>
    <property type="evidence" value="ECO:0007669"/>
    <property type="project" value="InterPro"/>
</dbReference>
<gene>
    <name evidence="6" type="ORF">DJ90_2969</name>
</gene>
<accession>A0A090Y2D2</accession>
<evidence type="ECO:0000313" key="6">
    <source>
        <dbReference type="EMBL" id="KFM92903.1"/>
    </source>
</evidence>
<dbReference type="AlphaFoldDB" id="A0A090Y2D2"/>
<dbReference type="EC" id="2.1.1.-" evidence="4"/>
<keyword evidence="7" id="KW-1185">Reference proteome</keyword>
<dbReference type="InterPro" id="IPR029063">
    <property type="entry name" value="SAM-dependent_MTases_sf"/>
</dbReference>
<evidence type="ECO:0000256" key="1">
    <source>
        <dbReference type="ARBA" id="ARBA00022603"/>
    </source>
</evidence>
<evidence type="ECO:0000256" key="4">
    <source>
        <dbReference type="RuleBase" id="RU362026"/>
    </source>
</evidence>
<dbReference type="REBASE" id="96592">
    <property type="entry name" value="M.Pma8244ORF2969P"/>
</dbReference>
<keyword evidence="3" id="KW-0680">Restriction system</keyword>
<dbReference type="STRING" id="44252.DJ90_2969"/>
<evidence type="ECO:0000313" key="7">
    <source>
        <dbReference type="Proteomes" id="UP000029278"/>
    </source>
</evidence>
<dbReference type="InterPro" id="IPR002941">
    <property type="entry name" value="DNA_methylase_N4/N6"/>
</dbReference>
<protein>
    <recommendedName>
        <fullName evidence="4">Methyltransferase</fullName>
        <ecNumber evidence="4">2.1.1.-</ecNumber>
    </recommendedName>
</protein>
<dbReference type="EMBL" id="JMQA01000053">
    <property type="protein sequence ID" value="KFM92903.1"/>
    <property type="molecule type" value="Genomic_DNA"/>
</dbReference>
<comment type="caution">
    <text evidence="6">The sequence shown here is derived from an EMBL/GenBank/DDBJ whole genome shotgun (WGS) entry which is preliminary data.</text>
</comment>
<dbReference type="GO" id="GO:0009307">
    <property type="term" value="P:DNA restriction-modification system"/>
    <property type="evidence" value="ECO:0007669"/>
    <property type="project" value="UniProtKB-KW"/>
</dbReference>
<dbReference type="PRINTS" id="PR00508">
    <property type="entry name" value="S21N4MTFRASE"/>
</dbReference>
<feature type="domain" description="DNA methylase N-4/N-6" evidence="5">
    <location>
        <begin position="105"/>
        <end position="278"/>
    </location>
</feature>
<reference evidence="6 7" key="1">
    <citation type="submission" date="2014-04" db="EMBL/GenBank/DDBJ databases">
        <authorList>
            <person name="Bishop-Lilly K.A."/>
            <person name="Broomall S.M."/>
            <person name="Chain P.S."/>
            <person name="Chertkov O."/>
            <person name="Coyne S.R."/>
            <person name="Daligault H.E."/>
            <person name="Davenport K.W."/>
            <person name="Erkkila T."/>
            <person name="Frey K.G."/>
            <person name="Gibbons H.S."/>
            <person name="Gu W."/>
            <person name="Jaissle J."/>
            <person name="Johnson S.L."/>
            <person name="Koroleva G.I."/>
            <person name="Ladner J.T."/>
            <person name="Lo C.-C."/>
            <person name="Minogue T.D."/>
            <person name="Munk C."/>
            <person name="Palacios G.F."/>
            <person name="Redden C.L."/>
            <person name="Rosenzweig C.N."/>
            <person name="Scholz M.B."/>
            <person name="Teshima H."/>
            <person name="Xu Y."/>
        </authorList>
    </citation>
    <scope>NUCLEOTIDE SEQUENCE [LARGE SCALE GENOMIC DNA]</scope>
    <source>
        <strain evidence="6 7">8244</strain>
    </source>
</reference>
<evidence type="ECO:0000256" key="3">
    <source>
        <dbReference type="ARBA" id="ARBA00022747"/>
    </source>
</evidence>
<dbReference type="Proteomes" id="UP000029278">
    <property type="component" value="Unassembled WGS sequence"/>
</dbReference>
<keyword evidence="1 6" id="KW-0489">Methyltransferase</keyword>
<dbReference type="HOGENOM" id="CLU_699880_0_0_9"/>
<organism evidence="6 7">
    <name type="scientific">Paenibacillus macerans</name>
    <name type="common">Bacillus macerans</name>
    <dbReference type="NCBI Taxonomy" id="44252"/>
    <lineage>
        <taxon>Bacteria</taxon>
        <taxon>Bacillati</taxon>
        <taxon>Bacillota</taxon>
        <taxon>Bacilli</taxon>
        <taxon>Bacillales</taxon>
        <taxon>Paenibacillaceae</taxon>
        <taxon>Paenibacillus</taxon>
    </lineage>
</organism>